<dbReference type="EMBL" id="GGEC01079372">
    <property type="protein sequence ID" value="MBX59856.1"/>
    <property type="molecule type" value="Transcribed_RNA"/>
</dbReference>
<proteinExistence type="predicted"/>
<evidence type="ECO:0000313" key="1">
    <source>
        <dbReference type="EMBL" id="MBX59856.1"/>
    </source>
</evidence>
<protein>
    <submittedName>
        <fullName evidence="1">Uncharacterized protein</fullName>
    </submittedName>
</protein>
<organism evidence="1">
    <name type="scientific">Rhizophora mucronata</name>
    <name type="common">Asiatic mangrove</name>
    <dbReference type="NCBI Taxonomy" id="61149"/>
    <lineage>
        <taxon>Eukaryota</taxon>
        <taxon>Viridiplantae</taxon>
        <taxon>Streptophyta</taxon>
        <taxon>Embryophyta</taxon>
        <taxon>Tracheophyta</taxon>
        <taxon>Spermatophyta</taxon>
        <taxon>Magnoliopsida</taxon>
        <taxon>eudicotyledons</taxon>
        <taxon>Gunneridae</taxon>
        <taxon>Pentapetalae</taxon>
        <taxon>rosids</taxon>
        <taxon>fabids</taxon>
        <taxon>Malpighiales</taxon>
        <taxon>Rhizophoraceae</taxon>
        <taxon>Rhizophora</taxon>
    </lineage>
</organism>
<name>A0A2P2PYN3_RHIMU</name>
<reference evidence="1" key="1">
    <citation type="submission" date="2018-02" db="EMBL/GenBank/DDBJ databases">
        <title>Rhizophora mucronata_Transcriptome.</title>
        <authorList>
            <person name="Meera S.P."/>
            <person name="Sreeshan A."/>
            <person name="Augustine A."/>
        </authorList>
    </citation>
    <scope>NUCLEOTIDE SEQUENCE</scope>
    <source>
        <tissue evidence="1">Leaf</tissue>
    </source>
</reference>
<accession>A0A2P2PYN3</accession>
<sequence>MLRNSSLRLCVIPVPTIQARWNLLKFLHPDQSESLCILTPGKL</sequence>
<dbReference type="AlphaFoldDB" id="A0A2P2PYN3"/>